<proteinExistence type="predicted"/>
<dbReference type="Pfam" id="PF20120">
    <property type="entry name" value="DUF6510"/>
    <property type="match status" value="1"/>
</dbReference>
<organism evidence="1 2">
    <name type="scientific">Actinomadura livida</name>
    <dbReference type="NCBI Taxonomy" id="79909"/>
    <lineage>
        <taxon>Bacteria</taxon>
        <taxon>Bacillati</taxon>
        <taxon>Actinomycetota</taxon>
        <taxon>Actinomycetes</taxon>
        <taxon>Streptosporangiales</taxon>
        <taxon>Thermomonosporaceae</taxon>
        <taxon>Actinomadura</taxon>
    </lineage>
</organism>
<accession>A0A7W7IF12</accession>
<reference evidence="1 2" key="1">
    <citation type="submission" date="2020-08" db="EMBL/GenBank/DDBJ databases">
        <title>Sequencing the genomes of 1000 actinobacteria strains.</title>
        <authorList>
            <person name="Klenk H.-P."/>
        </authorList>
    </citation>
    <scope>NUCLEOTIDE SEQUENCE [LARGE SCALE GENOMIC DNA]</scope>
    <source>
        <strain evidence="1 2">DSM 44772</strain>
    </source>
</reference>
<evidence type="ECO:0000313" key="2">
    <source>
        <dbReference type="Proteomes" id="UP000549343"/>
    </source>
</evidence>
<comment type="caution">
    <text evidence="1">The sequence shown here is derived from an EMBL/GenBank/DDBJ whole genome shotgun (WGS) entry which is preliminary data.</text>
</comment>
<gene>
    <name evidence="1" type="ORF">F4557_004336</name>
</gene>
<sequence>MRLYKRAPGLVARCPACEEVVLRMVRRPEAAWLDMRGITARRIPLG</sequence>
<name>A0A7W7IF12_9ACTN</name>
<dbReference type="AlphaFoldDB" id="A0A7W7IF12"/>
<dbReference type="EMBL" id="JACHMV010000001">
    <property type="protein sequence ID" value="MBB4775918.1"/>
    <property type="molecule type" value="Genomic_DNA"/>
</dbReference>
<evidence type="ECO:0000313" key="1">
    <source>
        <dbReference type="EMBL" id="MBB4775918.1"/>
    </source>
</evidence>
<dbReference type="InterPro" id="IPR045423">
    <property type="entry name" value="DUF6510"/>
</dbReference>
<protein>
    <submittedName>
        <fullName evidence="1">Uncharacterized protein</fullName>
    </submittedName>
</protein>
<dbReference type="RefSeq" id="WP_184885496.1">
    <property type="nucleotide sequence ID" value="NZ_BAAAHD010000032.1"/>
</dbReference>
<dbReference type="Proteomes" id="UP000549343">
    <property type="component" value="Unassembled WGS sequence"/>
</dbReference>